<dbReference type="InterPro" id="IPR000086">
    <property type="entry name" value="NUDIX_hydrolase_dom"/>
</dbReference>
<evidence type="ECO:0000256" key="1">
    <source>
        <dbReference type="ARBA" id="ARBA00001946"/>
    </source>
</evidence>
<keyword evidence="2" id="KW-0378">Hydrolase</keyword>
<dbReference type="Proteomes" id="UP001551658">
    <property type="component" value="Unassembled WGS sequence"/>
</dbReference>
<accession>A0ABV3FAA5</accession>
<evidence type="ECO:0000259" key="3">
    <source>
        <dbReference type="PROSITE" id="PS51462"/>
    </source>
</evidence>
<dbReference type="RefSeq" id="WP_357979892.1">
    <property type="nucleotide sequence ID" value="NZ_JBFAIH010000010.1"/>
</dbReference>
<dbReference type="PROSITE" id="PS00893">
    <property type="entry name" value="NUDIX_BOX"/>
    <property type="match status" value="1"/>
</dbReference>
<dbReference type="InterPro" id="IPR015797">
    <property type="entry name" value="NUDIX_hydrolase-like_dom_sf"/>
</dbReference>
<dbReference type="Gene3D" id="3.90.79.10">
    <property type="entry name" value="Nucleoside Triphosphate Pyrophosphohydrolase"/>
    <property type="match status" value="1"/>
</dbReference>
<dbReference type="PROSITE" id="PS51462">
    <property type="entry name" value="NUDIX"/>
    <property type="match status" value="1"/>
</dbReference>
<evidence type="ECO:0000313" key="4">
    <source>
        <dbReference type="EMBL" id="MEV0364631.1"/>
    </source>
</evidence>
<dbReference type="PANTHER" id="PTHR43046">
    <property type="entry name" value="GDP-MANNOSE MANNOSYL HYDROLASE"/>
    <property type="match status" value="1"/>
</dbReference>
<feature type="domain" description="Nudix hydrolase" evidence="3">
    <location>
        <begin position="9"/>
        <end position="143"/>
    </location>
</feature>
<dbReference type="SUPFAM" id="SSF55811">
    <property type="entry name" value="Nudix"/>
    <property type="match status" value="1"/>
</dbReference>
<reference evidence="4 5" key="1">
    <citation type="submission" date="2024-06" db="EMBL/GenBank/DDBJ databases">
        <title>The Natural Products Discovery Center: Release of the First 8490 Sequenced Strains for Exploring Actinobacteria Biosynthetic Diversity.</title>
        <authorList>
            <person name="Kalkreuter E."/>
            <person name="Kautsar S.A."/>
            <person name="Yang D."/>
            <person name="Bader C.D."/>
            <person name="Teijaro C.N."/>
            <person name="Fluegel L."/>
            <person name="Davis C.M."/>
            <person name="Simpson J.R."/>
            <person name="Lauterbach L."/>
            <person name="Steele A.D."/>
            <person name="Gui C."/>
            <person name="Meng S."/>
            <person name="Li G."/>
            <person name="Viehrig K."/>
            <person name="Ye F."/>
            <person name="Su P."/>
            <person name="Kiefer A.F."/>
            <person name="Nichols A."/>
            <person name="Cepeda A.J."/>
            <person name="Yan W."/>
            <person name="Fan B."/>
            <person name="Jiang Y."/>
            <person name="Adhikari A."/>
            <person name="Zheng C.-J."/>
            <person name="Schuster L."/>
            <person name="Cowan T.M."/>
            <person name="Smanski M.J."/>
            <person name="Chevrette M.G."/>
            <person name="De Carvalho L.P.S."/>
            <person name="Shen B."/>
        </authorList>
    </citation>
    <scope>NUCLEOTIDE SEQUENCE [LARGE SCALE GENOMIC DNA]</scope>
    <source>
        <strain evidence="4 5">NPDC050671</strain>
    </source>
</reference>
<dbReference type="CDD" id="cd04683">
    <property type="entry name" value="NUDIX_Hydrolase"/>
    <property type="match status" value="1"/>
</dbReference>
<dbReference type="InterPro" id="IPR020084">
    <property type="entry name" value="NUDIX_hydrolase_CS"/>
</dbReference>
<name>A0ABV3FAA5_9NOCA</name>
<sequence length="148" mass="16290">MAVASEQRHKMIGDVHLLLTDGQGRVLFGRRANTGYEDGAYHLPSGHLEAGESVVAALVREAKEEIGVTIDPTGVGFAHVMHNSSSGGRVAFFFRVERWEGEPANMEPDKCDDLAWFALDTLPDRMIGYCRDALGHIAGQRQFSTFGW</sequence>
<dbReference type="Pfam" id="PF00293">
    <property type="entry name" value="NUDIX"/>
    <property type="match status" value="1"/>
</dbReference>
<evidence type="ECO:0000256" key="2">
    <source>
        <dbReference type="ARBA" id="ARBA00022801"/>
    </source>
</evidence>
<evidence type="ECO:0000313" key="5">
    <source>
        <dbReference type="Proteomes" id="UP001551658"/>
    </source>
</evidence>
<comment type="cofactor">
    <cofactor evidence="1">
        <name>Mg(2+)</name>
        <dbReference type="ChEBI" id="CHEBI:18420"/>
    </cofactor>
</comment>
<protein>
    <submittedName>
        <fullName evidence="4">NUDIX domain-containing protein</fullName>
    </submittedName>
</protein>
<dbReference type="PANTHER" id="PTHR43046:SF16">
    <property type="entry name" value="ADP-RIBOSE PYROPHOSPHATASE YJHB-RELATED"/>
    <property type="match status" value="1"/>
</dbReference>
<keyword evidence="5" id="KW-1185">Reference proteome</keyword>
<comment type="caution">
    <text evidence="4">The sequence shown here is derived from an EMBL/GenBank/DDBJ whole genome shotgun (WGS) entry which is preliminary data.</text>
</comment>
<dbReference type="EMBL" id="JBFAIH010000010">
    <property type="protein sequence ID" value="MEV0364631.1"/>
    <property type="molecule type" value="Genomic_DNA"/>
</dbReference>
<organism evidence="4 5">
    <name type="scientific">Nocardia fusca</name>
    <dbReference type="NCBI Taxonomy" id="941183"/>
    <lineage>
        <taxon>Bacteria</taxon>
        <taxon>Bacillati</taxon>
        <taxon>Actinomycetota</taxon>
        <taxon>Actinomycetes</taxon>
        <taxon>Mycobacteriales</taxon>
        <taxon>Nocardiaceae</taxon>
        <taxon>Nocardia</taxon>
    </lineage>
</organism>
<proteinExistence type="predicted"/>
<gene>
    <name evidence="4" type="ORF">AB0H72_18225</name>
</gene>